<dbReference type="Pfam" id="PF21217">
    <property type="entry name" value="PaaA2"/>
    <property type="match status" value="1"/>
</dbReference>
<protein>
    <submittedName>
        <fullName evidence="2">Stability determinant</fullName>
    </submittedName>
</protein>
<comment type="caution">
    <text evidence="2">The sequence shown here is derived from an EMBL/GenBank/DDBJ whole genome shotgun (WGS) entry which is preliminary data.</text>
</comment>
<evidence type="ECO:0000313" key="2">
    <source>
        <dbReference type="EMBL" id="KAB8063420.1"/>
    </source>
</evidence>
<name>A0A6I1I0I5_9BURK</name>
<evidence type="ECO:0000259" key="1">
    <source>
        <dbReference type="Pfam" id="PF21217"/>
    </source>
</evidence>
<feature type="domain" description="Stability determinant" evidence="1">
    <location>
        <begin position="16"/>
        <end position="47"/>
    </location>
</feature>
<dbReference type="Gene3D" id="6.20.450.20">
    <property type="match status" value="1"/>
</dbReference>
<sequence length="67" mass="7439">MNGTPSSTTSEFETTEAAETYDRWFRAKVATSINDDRPARPHEAVMAQLRKIVAAQPDDHAADSMED</sequence>
<keyword evidence="3" id="KW-1185">Reference proteome</keyword>
<dbReference type="RefSeq" id="WP_152283699.1">
    <property type="nucleotide sequence ID" value="NZ_WFLI01000022.1"/>
</dbReference>
<dbReference type="Proteomes" id="UP000468717">
    <property type="component" value="Unassembled WGS sequence"/>
</dbReference>
<organism evidence="2 3">
    <name type="scientific">Janthinobacterium violaceinigrum</name>
    <dbReference type="NCBI Taxonomy" id="2654252"/>
    <lineage>
        <taxon>Bacteria</taxon>
        <taxon>Pseudomonadati</taxon>
        <taxon>Pseudomonadota</taxon>
        <taxon>Betaproteobacteria</taxon>
        <taxon>Burkholderiales</taxon>
        <taxon>Oxalobacteraceae</taxon>
        <taxon>Janthinobacterium</taxon>
    </lineage>
</organism>
<dbReference type="EMBL" id="WFLI01000022">
    <property type="protein sequence ID" value="KAB8063420.1"/>
    <property type="molecule type" value="Genomic_DNA"/>
</dbReference>
<evidence type="ECO:0000313" key="3">
    <source>
        <dbReference type="Proteomes" id="UP000468717"/>
    </source>
</evidence>
<accession>A0A6I1I0I5</accession>
<proteinExistence type="predicted"/>
<dbReference type="AlphaFoldDB" id="A0A6I1I0I5"/>
<dbReference type="InterPro" id="IPR048851">
    <property type="entry name" value="PaaA2_dom"/>
</dbReference>
<gene>
    <name evidence="2" type="ORF">GCN75_18195</name>
</gene>
<reference evidence="2 3" key="1">
    <citation type="submission" date="2019-10" db="EMBL/GenBank/DDBJ databases">
        <title>Three novel species isolated from a subtropical stream in China.</title>
        <authorList>
            <person name="Lu H."/>
        </authorList>
    </citation>
    <scope>NUCLEOTIDE SEQUENCE [LARGE SCALE GENOMIC DNA]</scope>
    <source>
        <strain evidence="2 3">FT13W</strain>
    </source>
</reference>